<dbReference type="PANTHER" id="PTHR10210:SF32">
    <property type="entry name" value="RIBOSE-PHOSPHATE PYROPHOSPHOKINASE 2"/>
    <property type="match status" value="1"/>
</dbReference>
<keyword evidence="5" id="KW-0418">Kinase</keyword>
<feature type="domain" description="Ribose-phosphate pyrophosphokinase N-terminal" evidence="10">
    <location>
        <begin position="13"/>
        <end position="124"/>
    </location>
</feature>
<sequence>MKRGATDLSAPLLFSLAATLPLSAPLGKGIHAVHGELEMRHFPDGESYLRVRSPVHERHCVLLANLSQPDEKLLPLLFLAHTLRALGAASIGLVAPYLCYMRQDKAFQPGEAVTSRIFAGLISDAVNWLLTVDPHLHRYHSLAEIYSIPAHALSGMPAMQTWIEAQPEEFLLVGPDAESQQWVSALAHATGRPYIVGKKQRHGDRSVTVTLPEDAQIRRSAVLIVDDVISSGHTVLETTAALKRAGAGSIVCAAVHGVFAEDADRKILQAGADRLATSNSIPGQYGAFDLSPVLIPAVKALLREHRGGAPEKGDYPE</sequence>
<evidence type="ECO:0000256" key="3">
    <source>
        <dbReference type="ARBA" id="ARBA00022727"/>
    </source>
</evidence>
<dbReference type="GO" id="GO:0004749">
    <property type="term" value="F:ribose phosphate diphosphokinase activity"/>
    <property type="evidence" value="ECO:0007669"/>
    <property type="project" value="UniProtKB-EC"/>
</dbReference>
<dbReference type="NCBIfam" id="NF005537">
    <property type="entry name" value="PRK07199.1"/>
    <property type="match status" value="1"/>
</dbReference>
<evidence type="ECO:0000256" key="5">
    <source>
        <dbReference type="ARBA" id="ARBA00022777"/>
    </source>
</evidence>
<dbReference type="SUPFAM" id="SSF53271">
    <property type="entry name" value="PRTase-like"/>
    <property type="match status" value="2"/>
</dbReference>
<dbReference type="EMBL" id="CP047491">
    <property type="protein sequence ID" value="QHQ40747.1"/>
    <property type="molecule type" value="Genomic_DNA"/>
</dbReference>
<evidence type="ECO:0000256" key="1">
    <source>
        <dbReference type="ARBA" id="ARBA00013247"/>
    </source>
</evidence>
<dbReference type="PANTHER" id="PTHR10210">
    <property type="entry name" value="RIBOSE-PHOSPHATE DIPHOSPHOKINASE FAMILY MEMBER"/>
    <property type="match status" value="1"/>
</dbReference>
<dbReference type="InterPro" id="IPR005946">
    <property type="entry name" value="Rib-P_diPkinase"/>
</dbReference>
<comment type="catalytic activity">
    <reaction evidence="7">
        <text>D-ribose 5-phosphate + ATP = 5-phospho-alpha-D-ribose 1-diphosphate + AMP + H(+)</text>
        <dbReference type="Rhea" id="RHEA:15609"/>
        <dbReference type="ChEBI" id="CHEBI:15378"/>
        <dbReference type="ChEBI" id="CHEBI:30616"/>
        <dbReference type="ChEBI" id="CHEBI:58017"/>
        <dbReference type="ChEBI" id="CHEBI:78346"/>
        <dbReference type="ChEBI" id="CHEBI:456215"/>
        <dbReference type="EC" id="2.7.6.1"/>
    </reaction>
</comment>
<keyword evidence="6" id="KW-0067">ATP-binding</keyword>
<dbReference type="NCBIfam" id="TIGR01251">
    <property type="entry name" value="ribP_PPkin"/>
    <property type="match status" value="1"/>
</dbReference>
<keyword evidence="4" id="KW-0547">Nucleotide-binding</keyword>
<feature type="domain" description="Phosphoribosyltransferase" evidence="9">
    <location>
        <begin position="144"/>
        <end position="260"/>
    </location>
</feature>
<evidence type="ECO:0000313" key="12">
    <source>
        <dbReference type="Proteomes" id="UP000464675"/>
    </source>
</evidence>
<keyword evidence="12" id="KW-1185">Reference proteome</keyword>
<dbReference type="InterPro" id="IPR029057">
    <property type="entry name" value="PRTase-like"/>
</dbReference>
<name>A0ABX6J4F5_9GAMM</name>
<dbReference type="InterPro" id="IPR029099">
    <property type="entry name" value="Pribosyltran_N"/>
</dbReference>
<keyword evidence="2 11" id="KW-0808">Transferase</keyword>
<gene>
    <name evidence="11" type="primary">prs</name>
    <name evidence="11" type="ORF">GTQ55_06320</name>
</gene>
<dbReference type="CDD" id="cd06223">
    <property type="entry name" value="PRTases_typeI"/>
    <property type="match status" value="1"/>
</dbReference>
<reference evidence="11 12" key="1">
    <citation type="submission" date="2020-01" db="EMBL/GenBank/DDBJ databases">
        <title>The possibility of degradation of plastic by Microbulbifer hydrolyticus IRE-31.</title>
        <authorList>
            <person name="Liu L."/>
        </authorList>
    </citation>
    <scope>NUCLEOTIDE SEQUENCE [LARGE SCALE GENOMIC DNA]</scope>
    <source>
        <strain evidence="11 12">IRE-31</strain>
    </source>
</reference>
<evidence type="ECO:0000259" key="9">
    <source>
        <dbReference type="Pfam" id="PF00156"/>
    </source>
</evidence>
<evidence type="ECO:0000259" key="10">
    <source>
        <dbReference type="Pfam" id="PF13793"/>
    </source>
</evidence>
<keyword evidence="3 8" id="KW-0545">Nucleotide biosynthesis</keyword>
<dbReference type="Pfam" id="PF13793">
    <property type="entry name" value="Pribosyltran_N"/>
    <property type="match status" value="1"/>
</dbReference>
<dbReference type="EC" id="2.7.6.1" evidence="1"/>
<accession>A0ABX6J4F5</accession>
<comment type="similarity">
    <text evidence="8">Belongs to the ribose-phosphate pyrophosphokinase family.</text>
</comment>
<protein>
    <recommendedName>
        <fullName evidence="1">ribose-phosphate diphosphokinase</fullName>
        <ecNumber evidence="1">2.7.6.1</ecNumber>
    </recommendedName>
</protein>
<dbReference type="Gene3D" id="3.40.50.2020">
    <property type="match status" value="2"/>
</dbReference>
<dbReference type="SMART" id="SM01400">
    <property type="entry name" value="Pribosyltran_N"/>
    <property type="match status" value="1"/>
</dbReference>
<evidence type="ECO:0000256" key="8">
    <source>
        <dbReference type="RuleBase" id="RU004324"/>
    </source>
</evidence>
<evidence type="ECO:0000256" key="2">
    <source>
        <dbReference type="ARBA" id="ARBA00022679"/>
    </source>
</evidence>
<evidence type="ECO:0000256" key="4">
    <source>
        <dbReference type="ARBA" id="ARBA00022741"/>
    </source>
</evidence>
<dbReference type="InterPro" id="IPR000836">
    <property type="entry name" value="PRTase_dom"/>
</dbReference>
<evidence type="ECO:0000256" key="7">
    <source>
        <dbReference type="ARBA" id="ARBA00049535"/>
    </source>
</evidence>
<dbReference type="Proteomes" id="UP000464675">
    <property type="component" value="Chromosome"/>
</dbReference>
<evidence type="ECO:0000313" key="11">
    <source>
        <dbReference type="EMBL" id="QHQ40747.1"/>
    </source>
</evidence>
<dbReference type="Pfam" id="PF00156">
    <property type="entry name" value="Pribosyltran"/>
    <property type="match status" value="1"/>
</dbReference>
<evidence type="ECO:0000256" key="6">
    <source>
        <dbReference type="ARBA" id="ARBA00022840"/>
    </source>
</evidence>
<proteinExistence type="inferred from homology"/>
<organism evidence="11 12">
    <name type="scientific">Microbulbifer hydrolyticus</name>
    <dbReference type="NCBI Taxonomy" id="48074"/>
    <lineage>
        <taxon>Bacteria</taxon>
        <taxon>Pseudomonadati</taxon>
        <taxon>Pseudomonadota</taxon>
        <taxon>Gammaproteobacteria</taxon>
        <taxon>Cellvibrionales</taxon>
        <taxon>Microbulbiferaceae</taxon>
        <taxon>Microbulbifer</taxon>
    </lineage>
</organism>